<gene>
    <name evidence="3" type="ORF">LZC95_40155</name>
</gene>
<evidence type="ECO:0000313" key="4">
    <source>
        <dbReference type="Proteomes" id="UP001379533"/>
    </source>
</evidence>
<comment type="similarity">
    <text evidence="1">Belongs to the barstar family.</text>
</comment>
<dbReference type="RefSeq" id="WP_394843252.1">
    <property type="nucleotide sequence ID" value="NZ_CP089982.1"/>
</dbReference>
<keyword evidence="4" id="KW-1185">Reference proteome</keyword>
<dbReference type="Gene3D" id="3.30.370.10">
    <property type="entry name" value="Barstar-like"/>
    <property type="match status" value="1"/>
</dbReference>
<name>A0ABZ2K5L4_9BACT</name>
<evidence type="ECO:0000313" key="3">
    <source>
        <dbReference type="EMBL" id="WXA92648.1"/>
    </source>
</evidence>
<dbReference type="InterPro" id="IPR000468">
    <property type="entry name" value="Barstar"/>
</dbReference>
<dbReference type="InterPro" id="IPR035905">
    <property type="entry name" value="Barstar-like_sf"/>
</dbReference>
<reference evidence="3 4" key="1">
    <citation type="submission" date="2021-12" db="EMBL/GenBank/DDBJ databases">
        <title>Discovery of the Pendulisporaceae a myxobacterial family with distinct sporulation behavior and unique specialized metabolism.</title>
        <authorList>
            <person name="Garcia R."/>
            <person name="Popoff A."/>
            <person name="Bader C.D."/>
            <person name="Loehr J."/>
            <person name="Walesch S."/>
            <person name="Walt C."/>
            <person name="Boldt J."/>
            <person name="Bunk B."/>
            <person name="Haeckl F.J.F.P.J."/>
            <person name="Gunesch A.P."/>
            <person name="Birkelbach J."/>
            <person name="Nuebel U."/>
            <person name="Pietschmann T."/>
            <person name="Bach T."/>
            <person name="Mueller R."/>
        </authorList>
    </citation>
    <scope>NUCLEOTIDE SEQUENCE [LARGE SCALE GENOMIC DNA]</scope>
    <source>
        <strain evidence="3 4">MSr12523</strain>
    </source>
</reference>
<protein>
    <submittedName>
        <fullName evidence="3">Barstar family protein</fullName>
    </submittedName>
</protein>
<evidence type="ECO:0000259" key="2">
    <source>
        <dbReference type="Pfam" id="PF01337"/>
    </source>
</evidence>
<dbReference type="EMBL" id="CP089982">
    <property type="protein sequence ID" value="WXA92648.1"/>
    <property type="molecule type" value="Genomic_DNA"/>
</dbReference>
<dbReference type="Pfam" id="PF01337">
    <property type="entry name" value="Barstar"/>
    <property type="match status" value="1"/>
</dbReference>
<sequence>MSTAVWTLRGEDAANGLFIGMLRGRRMRRREGLFEQFGALLQFPDYFGENWDAFLDCMRDLAWLRTDGVVLVVLDAVQVLADVEPNELDIFIDVLSDAAESCADSEMPFHVVLQATVEQAPELQRRLAALGREIPLLNL</sequence>
<feature type="domain" description="Barstar (barnase inhibitor)" evidence="2">
    <location>
        <begin position="22"/>
        <end position="114"/>
    </location>
</feature>
<evidence type="ECO:0000256" key="1">
    <source>
        <dbReference type="ARBA" id="ARBA00006845"/>
    </source>
</evidence>
<organism evidence="3 4">
    <name type="scientific">Pendulispora brunnea</name>
    <dbReference type="NCBI Taxonomy" id="2905690"/>
    <lineage>
        <taxon>Bacteria</taxon>
        <taxon>Pseudomonadati</taxon>
        <taxon>Myxococcota</taxon>
        <taxon>Myxococcia</taxon>
        <taxon>Myxococcales</taxon>
        <taxon>Sorangiineae</taxon>
        <taxon>Pendulisporaceae</taxon>
        <taxon>Pendulispora</taxon>
    </lineage>
</organism>
<proteinExistence type="inferred from homology"/>
<dbReference type="Proteomes" id="UP001379533">
    <property type="component" value="Chromosome"/>
</dbReference>
<accession>A0ABZ2K5L4</accession>
<dbReference type="SUPFAM" id="SSF52038">
    <property type="entry name" value="Barstar-related"/>
    <property type="match status" value="1"/>
</dbReference>